<dbReference type="InterPro" id="IPR009492">
    <property type="entry name" value="TniQ"/>
</dbReference>
<dbReference type="STRING" id="871652.SAMN04515673_1152"/>
<keyword evidence="3" id="KW-1185">Reference proteome</keyword>
<organism evidence="2 3">
    <name type="scientific">Poseidonocella sedimentorum</name>
    <dbReference type="NCBI Taxonomy" id="871652"/>
    <lineage>
        <taxon>Bacteria</taxon>
        <taxon>Pseudomonadati</taxon>
        <taxon>Pseudomonadota</taxon>
        <taxon>Alphaproteobacteria</taxon>
        <taxon>Rhodobacterales</taxon>
        <taxon>Roseobacteraceae</taxon>
        <taxon>Poseidonocella</taxon>
    </lineage>
</organism>
<dbReference type="AlphaFoldDB" id="A0A1I6EMR0"/>
<evidence type="ECO:0000313" key="3">
    <source>
        <dbReference type="Proteomes" id="UP000199302"/>
    </source>
</evidence>
<reference evidence="2 3" key="1">
    <citation type="submission" date="2016-10" db="EMBL/GenBank/DDBJ databases">
        <authorList>
            <person name="de Groot N.N."/>
        </authorList>
    </citation>
    <scope>NUCLEOTIDE SEQUENCE [LARGE SCALE GENOMIC DNA]</scope>
    <source>
        <strain evidence="3">KMM 9023,NRIC 0796,JCM 17311,KCTC 23692</strain>
    </source>
</reference>
<evidence type="ECO:0000259" key="1">
    <source>
        <dbReference type="Pfam" id="PF06527"/>
    </source>
</evidence>
<protein>
    <submittedName>
        <fullName evidence="2">TniQ protein</fullName>
    </submittedName>
</protein>
<feature type="domain" description="TniQ" evidence="1">
    <location>
        <begin position="7"/>
        <end position="140"/>
    </location>
</feature>
<accession>A0A1I6EMR0</accession>
<dbReference type="Proteomes" id="UP000199302">
    <property type="component" value="Unassembled WGS sequence"/>
</dbReference>
<name>A0A1I6EMR0_9RHOB</name>
<dbReference type="RefSeq" id="WP_092082351.1">
    <property type="nucleotide sequence ID" value="NZ_FOYI01000015.1"/>
</dbReference>
<proteinExistence type="predicted"/>
<evidence type="ECO:0000313" key="2">
    <source>
        <dbReference type="EMBL" id="SFR18861.1"/>
    </source>
</evidence>
<dbReference type="OrthoDB" id="7595282at2"/>
<gene>
    <name evidence="2" type="ORF">SAMN04515673_1152</name>
</gene>
<dbReference type="EMBL" id="FOYI01000015">
    <property type="protein sequence ID" value="SFR18861.1"/>
    <property type="molecule type" value="Genomic_DNA"/>
</dbReference>
<dbReference type="Pfam" id="PF06527">
    <property type="entry name" value="TniQ"/>
    <property type="match status" value="1"/>
</dbReference>
<sequence length="615" mass="67520">MPVLFPFLEFDPEETAISYAARLASLHIGSSVLPFLRDIEVKASDLLACKDQALERLASMAGVDVADLHRNSARSLGKRWFDLRGNVLSAEFFANPYTVFCPACLREDDAGGADPALARRGRLIWTLRPVRTCPVHGLALIRRKKVAWDDAFHQLALRVPERNDALDELVDGALQRSPSPLQEYVIARLDGAMGPTWLDSQTLEQAVRATEMLGVLLEFGPEAQPGQLSDNDWDAAGRAGYAATSKGEGGIRDAFQATQSRFLKQGIKPERGNVLGATYRWLASPKNSKDPGDIRRIMREHIFATIEVAAGTSILGERLPRRRLHSVESLASEAKLDPRTLRNVLAARGLVPIDGKVTGYHVFDADEGDRVAASIQRSTNVISLPKALNCTRPQAGQLVDEGMLDPIADGRKRVAGRTRKAIDNRDIERFLLALRASTRPTDKAVEGMVPISKAAEKARLSCMEIVHLVLGGFLQNVARIGEVEGYAAILVDPVEIRTQKALHLPGISASQAFARLKLPKSTGWELVHREENPRLEPIVIEGPNRQHRFFRFREDTVAAFASEYTTEIRVANANDVEKKDVVATLKKCGVRPVLGEAEIGLDLYCAAAIPTIEPA</sequence>